<organism evidence="2 3">
    <name type="scientific">Uabimicrobium amorphum</name>
    <dbReference type="NCBI Taxonomy" id="2596890"/>
    <lineage>
        <taxon>Bacteria</taxon>
        <taxon>Pseudomonadati</taxon>
        <taxon>Planctomycetota</taxon>
        <taxon>Candidatus Uabimicrobiia</taxon>
        <taxon>Candidatus Uabimicrobiales</taxon>
        <taxon>Candidatus Uabimicrobiaceae</taxon>
        <taxon>Candidatus Uabimicrobium</taxon>
    </lineage>
</organism>
<feature type="transmembrane region" description="Helical" evidence="1">
    <location>
        <begin position="378"/>
        <end position="397"/>
    </location>
</feature>
<keyword evidence="1" id="KW-1133">Transmembrane helix</keyword>
<feature type="transmembrane region" description="Helical" evidence="1">
    <location>
        <begin position="31"/>
        <end position="53"/>
    </location>
</feature>
<dbReference type="Proteomes" id="UP000326354">
    <property type="component" value="Chromosome"/>
</dbReference>
<feature type="transmembrane region" description="Helical" evidence="1">
    <location>
        <begin position="143"/>
        <end position="165"/>
    </location>
</feature>
<dbReference type="Pfam" id="PF14296">
    <property type="entry name" value="O-ag_pol_Wzy"/>
    <property type="match status" value="1"/>
</dbReference>
<keyword evidence="1" id="KW-0812">Transmembrane</keyword>
<feature type="transmembrane region" description="Helical" evidence="1">
    <location>
        <begin position="259"/>
        <end position="276"/>
    </location>
</feature>
<dbReference type="RefSeq" id="WP_151965959.1">
    <property type="nucleotide sequence ID" value="NZ_AP019860.1"/>
</dbReference>
<sequence>MKKYILLASIFILAAFVSISTLDWYTNLFDISLYSISYILTLVFVFFGIYNLVVLKLHVLSIPQLYLIVTFCFTSGSVFVYGLGYESAFDRLKWFDENYMILATKSILLAVLSFEWGISCALLGKKTENGYFEKREFKDVSPILIVGATLFFLSAVYTMYSYKIVFAAITSSYKDRHIMLIESDFRYFVVLSYCILPLSNMMIYSAWHKKNLILPHIAALFSFFVFLVSGGRGPTLSFLLAALFCLRVTGKYEFKHSKIFLLGLVIVFFIPFVKQVRDQSATDVYGHAPTVLQGFMEMGQSIQTLSGTMMIIPNMENFQYGKRYVSAVLRVLPNITKQNITERNANLGSWLTLYLNPHAFGKTGGLGYLQISEFYSQFGIWGILIGFFFLGYITTVWNRKCEGNIYTERGVAMSSFIVFILLLWIRAEAALLRYIIWAAIIIFSSNQIIFFVRKK</sequence>
<accession>A0A5S9IHQ2</accession>
<evidence type="ECO:0000256" key="1">
    <source>
        <dbReference type="SAM" id="Phobius"/>
    </source>
</evidence>
<proteinExistence type="predicted"/>
<evidence type="ECO:0000313" key="2">
    <source>
        <dbReference type="EMBL" id="BBM81686.1"/>
    </source>
</evidence>
<feature type="transmembrane region" description="Helical" evidence="1">
    <location>
        <begin position="431"/>
        <end position="452"/>
    </location>
</feature>
<evidence type="ECO:0000313" key="3">
    <source>
        <dbReference type="Proteomes" id="UP000326354"/>
    </source>
</evidence>
<feature type="transmembrane region" description="Helical" evidence="1">
    <location>
        <begin position="185"/>
        <end position="205"/>
    </location>
</feature>
<dbReference type="AlphaFoldDB" id="A0A5S9IHQ2"/>
<keyword evidence="3" id="KW-1185">Reference proteome</keyword>
<protein>
    <recommendedName>
        <fullName evidence="4">Oligosaccharide repeat unit polymerase</fullName>
    </recommendedName>
</protein>
<dbReference type="NCBIfam" id="TIGR04370">
    <property type="entry name" value="glyco_rpt_poly"/>
    <property type="match status" value="1"/>
</dbReference>
<feature type="transmembrane region" description="Helical" evidence="1">
    <location>
        <begin position="235"/>
        <end position="252"/>
    </location>
</feature>
<feature type="transmembrane region" description="Helical" evidence="1">
    <location>
        <begin position="99"/>
        <end position="123"/>
    </location>
</feature>
<feature type="transmembrane region" description="Helical" evidence="1">
    <location>
        <begin position="65"/>
        <end position="84"/>
    </location>
</feature>
<keyword evidence="1" id="KW-0472">Membrane</keyword>
<reference evidence="2 3" key="1">
    <citation type="submission" date="2019-08" db="EMBL/GenBank/DDBJ databases">
        <title>Complete genome sequence of Candidatus Uab amorphum.</title>
        <authorList>
            <person name="Shiratori T."/>
            <person name="Suzuki S."/>
            <person name="Kakizawa Y."/>
            <person name="Ishida K."/>
        </authorList>
    </citation>
    <scope>NUCLEOTIDE SEQUENCE [LARGE SCALE GENOMIC DNA]</scope>
    <source>
        <strain evidence="2 3">SRT547</strain>
    </source>
</reference>
<evidence type="ECO:0008006" key="4">
    <source>
        <dbReference type="Google" id="ProtNLM"/>
    </source>
</evidence>
<dbReference type="InterPro" id="IPR029468">
    <property type="entry name" value="O-ag_pol_Wzy"/>
</dbReference>
<name>A0A5S9IHQ2_UABAM</name>
<dbReference type="KEGG" id="uam:UABAM_00025"/>
<gene>
    <name evidence="2" type="ORF">UABAM_00025</name>
</gene>
<dbReference type="EMBL" id="AP019860">
    <property type="protein sequence ID" value="BBM81686.1"/>
    <property type="molecule type" value="Genomic_DNA"/>
</dbReference>
<feature type="transmembrane region" description="Helical" evidence="1">
    <location>
        <begin position="409"/>
        <end position="425"/>
    </location>
</feature>